<dbReference type="GO" id="GO:0046076">
    <property type="term" value="P:dTTP catabolic process"/>
    <property type="evidence" value="ECO:0007669"/>
    <property type="project" value="TreeGrafter"/>
</dbReference>
<dbReference type="KEGG" id="taf:THA_1765"/>
<dbReference type="eggNOG" id="COG3956">
    <property type="taxonomic scope" value="Bacteria"/>
</dbReference>
<dbReference type="STRING" id="484019.THA_1765"/>
<dbReference type="GO" id="GO:0006203">
    <property type="term" value="P:dGTP catabolic process"/>
    <property type="evidence" value="ECO:0007669"/>
    <property type="project" value="TreeGrafter"/>
</dbReference>
<dbReference type="InterPro" id="IPR048011">
    <property type="entry name" value="NTP-PPase_MazG-like_C"/>
</dbReference>
<dbReference type="InterPro" id="IPR048015">
    <property type="entry name" value="NTP-PPase_MazG-like_N"/>
</dbReference>
<dbReference type="CDD" id="cd11529">
    <property type="entry name" value="NTP-PPase_MazG_Cterm"/>
    <property type="match status" value="1"/>
</dbReference>
<dbReference type="HOGENOM" id="CLU_038356_0_1_0"/>
<evidence type="ECO:0000259" key="1">
    <source>
        <dbReference type="Pfam" id="PF03819"/>
    </source>
</evidence>
<dbReference type="InterPro" id="IPR011551">
    <property type="entry name" value="NTP_PyrPHydrolase_MazG"/>
</dbReference>
<dbReference type="OrthoDB" id="9808939at2"/>
<feature type="domain" description="NTP pyrophosphohydrolase MazG-like" evidence="1">
    <location>
        <begin position="30"/>
        <end position="103"/>
    </location>
</feature>
<proteinExistence type="predicted"/>
<protein>
    <submittedName>
        <fullName evidence="2">MazG protein</fullName>
    </submittedName>
</protein>
<feature type="domain" description="NTP pyrophosphohydrolase MazG-like" evidence="1">
    <location>
        <begin position="167"/>
        <end position="222"/>
    </location>
</feature>
<dbReference type="Proteomes" id="UP000002453">
    <property type="component" value="Chromosome"/>
</dbReference>
<name>B7IDW9_THEAB</name>
<organism evidence="2 3">
    <name type="scientific">Thermosipho africanus (strain TCF52B)</name>
    <dbReference type="NCBI Taxonomy" id="484019"/>
    <lineage>
        <taxon>Bacteria</taxon>
        <taxon>Thermotogati</taxon>
        <taxon>Thermotogota</taxon>
        <taxon>Thermotogae</taxon>
        <taxon>Thermotogales</taxon>
        <taxon>Fervidobacteriaceae</taxon>
        <taxon>Thermosipho</taxon>
    </lineage>
</organism>
<dbReference type="GO" id="GO:0046047">
    <property type="term" value="P:TTP catabolic process"/>
    <property type="evidence" value="ECO:0007669"/>
    <property type="project" value="TreeGrafter"/>
</dbReference>
<dbReference type="NCBIfam" id="TIGR00444">
    <property type="entry name" value="mazG"/>
    <property type="match status" value="1"/>
</dbReference>
<accession>B7IDW9</accession>
<dbReference type="FunFam" id="1.10.287.1080:FF:000001">
    <property type="entry name" value="Nucleoside triphosphate pyrophosphohydrolase"/>
    <property type="match status" value="1"/>
</dbReference>
<keyword evidence="3" id="KW-1185">Reference proteome</keyword>
<dbReference type="GO" id="GO:0046061">
    <property type="term" value="P:dATP catabolic process"/>
    <property type="evidence" value="ECO:0007669"/>
    <property type="project" value="TreeGrafter"/>
</dbReference>
<dbReference type="FunFam" id="1.10.287.1080:FF:000003">
    <property type="entry name" value="Nucleoside triphosphate pyrophosphohydrolase"/>
    <property type="match status" value="1"/>
</dbReference>
<dbReference type="CDD" id="cd11528">
    <property type="entry name" value="NTP-PPase_MazG_Nterm"/>
    <property type="match status" value="1"/>
</dbReference>
<dbReference type="GO" id="GO:0006950">
    <property type="term" value="P:response to stress"/>
    <property type="evidence" value="ECO:0007669"/>
    <property type="project" value="UniProtKB-ARBA"/>
</dbReference>
<dbReference type="Gene3D" id="1.10.287.1080">
    <property type="entry name" value="MazG-like"/>
    <property type="match status" value="2"/>
</dbReference>
<dbReference type="AlphaFoldDB" id="B7IDW9"/>
<dbReference type="GO" id="GO:0046052">
    <property type="term" value="P:UTP catabolic process"/>
    <property type="evidence" value="ECO:0007669"/>
    <property type="project" value="TreeGrafter"/>
</dbReference>
<gene>
    <name evidence="2" type="ordered locus">THA_1765</name>
</gene>
<dbReference type="GO" id="GO:0046081">
    <property type="term" value="P:dUTP catabolic process"/>
    <property type="evidence" value="ECO:0007669"/>
    <property type="project" value="TreeGrafter"/>
</dbReference>
<dbReference type="GO" id="GO:0047429">
    <property type="term" value="F:nucleoside triphosphate diphosphatase activity"/>
    <property type="evidence" value="ECO:0007669"/>
    <property type="project" value="InterPro"/>
</dbReference>
<dbReference type="RefSeq" id="WP_004102664.1">
    <property type="nucleotide sequence ID" value="NC_011653.1"/>
</dbReference>
<dbReference type="PANTHER" id="PTHR30522">
    <property type="entry name" value="NUCLEOSIDE TRIPHOSPHATE PYROPHOSPHOHYDROLASE"/>
    <property type="match status" value="1"/>
</dbReference>
<sequence length="251" mass="29382">MATTGEKFEKLINIMKQLRGPNGCDWDKKQTHDSLIPYLIEEAYELIEEIKNKNYDNLKEELGDILLQVIFHAQIASEEGKFSIDDVIDTISDKLIRRHPHVFGNEQDFSYIRWEKIKAQEKGENDFSRIGKVNYSLPALSLSRRIQENAANVGFDWDNIEDVYSKVYEEIDELKNAKNGEEAEDELGDLLFAIVNLSRFLKIDPEVALRKATEKFVKRFKKMEKLIEKDGKKFEDLPLDELNKYWEESKK</sequence>
<reference evidence="2 3" key="1">
    <citation type="journal article" date="2009" name="J. Bacteriol.">
        <title>The genome of Thermosipho africanus TCF52B: lateral genetic connections to the Firmicutes and Archaea.</title>
        <authorList>
            <person name="Nesboe C.L."/>
            <person name="Bapteste E."/>
            <person name="Curtis B."/>
            <person name="Dahle H."/>
            <person name="Lopez P."/>
            <person name="Macleod D."/>
            <person name="Dlutek M."/>
            <person name="Bowman S."/>
            <person name="Zhaxybayeva O."/>
            <person name="Birkeland N.-K."/>
            <person name="Doolittle W.F."/>
        </authorList>
    </citation>
    <scope>NUCLEOTIDE SEQUENCE [LARGE SCALE GENOMIC DNA]</scope>
    <source>
        <strain evidence="2 3">TCF52B</strain>
    </source>
</reference>
<dbReference type="NCBIfam" id="NF007113">
    <property type="entry name" value="PRK09562.1"/>
    <property type="match status" value="1"/>
</dbReference>
<dbReference type="InterPro" id="IPR004518">
    <property type="entry name" value="MazG-like_dom"/>
</dbReference>
<dbReference type="Pfam" id="PF03819">
    <property type="entry name" value="MazG"/>
    <property type="match status" value="2"/>
</dbReference>
<evidence type="ECO:0000313" key="2">
    <source>
        <dbReference type="EMBL" id="ACJ76196.1"/>
    </source>
</evidence>
<dbReference type="PANTHER" id="PTHR30522:SF0">
    <property type="entry name" value="NUCLEOSIDE TRIPHOSPHATE PYROPHOSPHOHYDROLASE"/>
    <property type="match status" value="1"/>
</dbReference>
<dbReference type="EMBL" id="CP001185">
    <property type="protein sequence ID" value="ACJ76196.1"/>
    <property type="molecule type" value="Genomic_DNA"/>
</dbReference>
<evidence type="ECO:0000313" key="3">
    <source>
        <dbReference type="Proteomes" id="UP000002453"/>
    </source>
</evidence>
<dbReference type="SUPFAM" id="SSF101386">
    <property type="entry name" value="all-alpha NTP pyrophosphatases"/>
    <property type="match status" value="2"/>
</dbReference>